<reference evidence="2" key="1">
    <citation type="submission" date="2025-08" db="UniProtKB">
        <authorList>
            <consortium name="Ensembl"/>
        </authorList>
    </citation>
    <scope>IDENTIFICATION</scope>
</reference>
<dbReference type="Pfam" id="PF00078">
    <property type="entry name" value="RVT_1"/>
    <property type="match status" value="1"/>
</dbReference>
<dbReference type="Gene3D" id="3.60.10.10">
    <property type="entry name" value="Endonuclease/exonuclease/phosphatase"/>
    <property type="match status" value="1"/>
</dbReference>
<dbReference type="AlphaFoldDB" id="A0A3B3CP13"/>
<evidence type="ECO:0000313" key="2">
    <source>
        <dbReference type="Ensembl" id="ENSOMEP00000019085.1"/>
    </source>
</evidence>
<dbReference type="CDD" id="cd01650">
    <property type="entry name" value="RT_nLTR_like"/>
    <property type="match status" value="1"/>
</dbReference>
<dbReference type="InterPro" id="IPR036691">
    <property type="entry name" value="Endo/exonu/phosph_ase_sf"/>
</dbReference>
<dbReference type="STRING" id="30732.ENSOMEP00000019085"/>
<dbReference type="Proteomes" id="UP000261560">
    <property type="component" value="Unplaced"/>
</dbReference>
<dbReference type="GeneTree" id="ENSGT00980000198573"/>
<dbReference type="InterPro" id="IPR043502">
    <property type="entry name" value="DNA/RNA_pol_sf"/>
</dbReference>
<dbReference type="Pfam" id="PF03372">
    <property type="entry name" value="Exo_endo_phos"/>
    <property type="match status" value="1"/>
</dbReference>
<sequence>MLTPNRASPAAPSVSLCAGRQMNGMNHSNKNYDVIKCGLLNIRSISSKSLLVNELINDNKLNLLALTETWLKQDDYVRLNEATPPSYNNYQKSRITGKGGGLAVISESCLILNIKVKHIYNSFESIVLSINHPNRKTQKAVLFIIIYRPPGPYSEFLSEFSEFLSNIILDSDKIIISGDFNIHFDDSSDCLGNAFAALIENVGFTQNVNQPTHCHKHTLDLVLTHGVEISQLNVLPHNPILSDHFLITFQFKLENATAPINKKELKRTLSDRSVSEFKLAVQPMFSNMLDKYSQSSLSPVDNDQFVNDTMQALRGTLDAVAPLKLKLVRQNRVAPWFNAETRSLKQITRKLERKWRRSGSEHSLNAWKCSLLSYKKSLRKARTQYYSTLIAENANNPRFLFSTIARLTSSHSSVEPHIPATISSEDFLQFFDNKISNIRQKLNVVIPTIDPKQAEVVEIKASIETSVTLDCFTAVDQAEIASVITSSKTSTCLLDPIPTKLFKEIFPLISESILTIINTSLETGYVPQSFKYAVVKPLLKKPSLDPDILANYRPISNLPFISKILERVVVKQLQCHLQDNNHFEDFQSGFRPHHSTETALVRVTNDLLLASEKGLISVLVLLDLSAAFDTIDHSILLQRLEHDIGIRGSALQWFESYLSDRYQFVNVNGQSSHCTRVSYGVPQGSVLGPILFTLYMLPLGNIIRKHSINFHCYADDTQLYLSIKPDQNDHLEKLNSCIRDIKTWMTINYLLLNPEKTEVMILGPKHLRDALSDQIVSLDGVNVASNSSVRNLGVLFDQDLSFKAHISQACKTAFFHLRNIARIRNMLSKSDAEKLIHAFVTSRLDYCNSLLIACPKSSLKSFQLVQNAAARLLAGTSRREHITPVLASLHWLPVESRIKFKILLLTYKALNGVAPSYIRDLIVPYQPVRTLRSQNAGLLVVPRISKSTVGGRTFSHQAPVLWNKLPAHVREASTVSTFKTSLKTFLFGQAFCQAS</sequence>
<dbReference type="PaxDb" id="30732-ENSOMEP00000019085"/>
<dbReference type="PANTHER" id="PTHR33332">
    <property type="entry name" value="REVERSE TRANSCRIPTASE DOMAIN-CONTAINING PROTEIN"/>
    <property type="match status" value="1"/>
</dbReference>
<protein>
    <recommendedName>
        <fullName evidence="1">Reverse transcriptase domain-containing protein</fullName>
    </recommendedName>
</protein>
<feature type="domain" description="Reverse transcriptase" evidence="1">
    <location>
        <begin position="519"/>
        <end position="783"/>
    </location>
</feature>
<dbReference type="GO" id="GO:0003824">
    <property type="term" value="F:catalytic activity"/>
    <property type="evidence" value="ECO:0007669"/>
    <property type="project" value="InterPro"/>
</dbReference>
<dbReference type="InterPro" id="IPR005135">
    <property type="entry name" value="Endo/exonuclease/phosphatase"/>
</dbReference>
<organism evidence="2 3">
    <name type="scientific">Oryzias melastigma</name>
    <name type="common">Marine medaka</name>
    <dbReference type="NCBI Taxonomy" id="30732"/>
    <lineage>
        <taxon>Eukaryota</taxon>
        <taxon>Metazoa</taxon>
        <taxon>Chordata</taxon>
        <taxon>Craniata</taxon>
        <taxon>Vertebrata</taxon>
        <taxon>Euteleostomi</taxon>
        <taxon>Actinopterygii</taxon>
        <taxon>Neopterygii</taxon>
        <taxon>Teleostei</taxon>
        <taxon>Neoteleostei</taxon>
        <taxon>Acanthomorphata</taxon>
        <taxon>Ovalentaria</taxon>
        <taxon>Atherinomorphae</taxon>
        <taxon>Beloniformes</taxon>
        <taxon>Adrianichthyidae</taxon>
        <taxon>Oryziinae</taxon>
        <taxon>Oryzias</taxon>
    </lineage>
</organism>
<dbReference type="Ensembl" id="ENSOMET00000028232.1">
    <property type="protein sequence ID" value="ENSOMEP00000019085.1"/>
    <property type="gene ID" value="ENSOMEG00000020877.1"/>
</dbReference>
<reference evidence="2" key="2">
    <citation type="submission" date="2025-09" db="UniProtKB">
        <authorList>
            <consortium name="Ensembl"/>
        </authorList>
    </citation>
    <scope>IDENTIFICATION</scope>
</reference>
<dbReference type="InterPro" id="IPR000477">
    <property type="entry name" value="RT_dom"/>
</dbReference>
<dbReference type="SUPFAM" id="SSF56672">
    <property type="entry name" value="DNA/RNA polymerases"/>
    <property type="match status" value="1"/>
</dbReference>
<dbReference type="OMA" id="SCEFTEM"/>
<dbReference type="PROSITE" id="PS50878">
    <property type="entry name" value="RT_POL"/>
    <property type="match status" value="1"/>
</dbReference>
<evidence type="ECO:0000259" key="1">
    <source>
        <dbReference type="PROSITE" id="PS50878"/>
    </source>
</evidence>
<dbReference type="SUPFAM" id="SSF56219">
    <property type="entry name" value="DNase I-like"/>
    <property type="match status" value="1"/>
</dbReference>
<proteinExistence type="predicted"/>
<keyword evidence="3" id="KW-1185">Reference proteome</keyword>
<accession>A0A3B3CP13</accession>
<evidence type="ECO:0000313" key="3">
    <source>
        <dbReference type="Proteomes" id="UP000261560"/>
    </source>
</evidence>
<name>A0A3B3CP13_ORYME</name>